<accession>A0ABQ8D8U3</accession>
<evidence type="ECO:0000313" key="1">
    <source>
        <dbReference type="EMBL" id="KAH0925783.1"/>
    </source>
</evidence>
<dbReference type="Proteomes" id="UP000824890">
    <property type="component" value="Unassembled WGS sequence"/>
</dbReference>
<keyword evidence="2" id="KW-1185">Reference proteome</keyword>
<organism evidence="1 2">
    <name type="scientific">Brassica napus</name>
    <name type="common">Rape</name>
    <dbReference type="NCBI Taxonomy" id="3708"/>
    <lineage>
        <taxon>Eukaryota</taxon>
        <taxon>Viridiplantae</taxon>
        <taxon>Streptophyta</taxon>
        <taxon>Embryophyta</taxon>
        <taxon>Tracheophyta</taxon>
        <taxon>Spermatophyta</taxon>
        <taxon>Magnoliopsida</taxon>
        <taxon>eudicotyledons</taxon>
        <taxon>Gunneridae</taxon>
        <taxon>Pentapetalae</taxon>
        <taxon>rosids</taxon>
        <taxon>malvids</taxon>
        <taxon>Brassicales</taxon>
        <taxon>Brassicaceae</taxon>
        <taxon>Brassiceae</taxon>
        <taxon>Brassica</taxon>
    </lineage>
</organism>
<evidence type="ECO:0000313" key="2">
    <source>
        <dbReference type="Proteomes" id="UP000824890"/>
    </source>
</evidence>
<comment type="caution">
    <text evidence="1">The sequence shown here is derived from an EMBL/GenBank/DDBJ whole genome shotgun (WGS) entry which is preliminary data.</text>
</comment>
<sequence length="57" mass="6997">MSLFSLCKIEKKKIRERQKKGETLHRILLLRERKMEEKSWFGFCPSSYWINMSVTKF</sequence>
<name>A0ABQ8D8U3_BRANA</name>
<gene>
    <name evidence="1" type="ORF">HID58_018039</name>
</gene>
<dbReference type="EMBL" id="JAGKQM010000005">
    <property type="protein sequence ID" value="KAH0925783.1"/>
    <property type="molecule type" value="Genomic_DNA"/>
</dbReference>
<protein>
    <submittedName>
        <fullName evidence="1">Uncharacterized protein</fullName>
    </submittedName>
</protein>
<proteinExistence type="predicted"/>
<reference evidence="1 2" key="1">
    <citation type="submission" date="2021-05" db="EMBL/GenBank/DDBJ databases">
        <title>Genome Assembly of Synthetic Allotetraploid Brassica napus Reveals Homoeologous Exchanges between Subgenomes.</title>
        <authorList>
            <person name="Davis J.T."/>
        </authorList>
    </citation>
    <scope>NUCLEOTIDE SEQUENCE [LARGE SCALE GENOMIC DNA]</scope>
    <source>
        <strain evidence="2">cv. Da-Ae</strain>
        <tissue evidence="1">Seedling</tissue>
    </source>
</reference>